<evidence type="ECO:0000313" key="2">
    <source>
        <dbReference type="Proteomes" id="UP000824533"/>
    </source>
</evidence>
<gene>
    <name evidence="1" type="ORF">K1T71_002455</name>
</gene>
<dbReference type="Proteomes" id="UP000824533">
    <property type="component" value="Linkage Group LG04"/>
</dbReference>
<reference evidence="1 2" key="1">
    <citation type="journal article" date="2021" name="Front. Genet.">
        <title>Chromosome-Level Genome Assembly Reveals Significant Gene Expansion in the Toll and IMD Signaling Pathways of Dendrolimus kikuchii.</title>
        <authorList>
            <person name="Zhou J."/>
            <person name="Wu P."/>
            <person name="Xiong Z."/>
            <person name="Liu N."/>
            <person name="Zhao N."/>
            <person name="Ji M."/>
            <person name="Qiu Y."/>
            <person name="Yang B."/>
        </authorList>
    </citation>
    <scope>NUCLEOTIDE SEQUENCE [LARGE SCALE GENOMIC DNA]</scope>
    <source>
        <strain evidence="1">Ann1</strain>
    </source>
</reference>
<dbReference type="EMBL" id="CM034390">
    <property type="protein sequence ID" value="KAJ0181733.1"/>
    <property type="molecule type" value="Genomic_DNA"/>
</dbReference>
<protein>
    <submittedName>
        <fullName evidence="1">Uncharacterized protein</fullName>
    </submittedName>
</protein>
<keyword evidence="2" id="KW-1185">Reference proteome</keyword>
<name>A0ACC1DCR3_9NEOP</name>
<comment type="caution">
    <text evidence="1">The sequence shown here is derived from an EMBL/GenBank/DDBJ whole genome shotgun (WGS) entry which is preliminary data.</text>
</comment>
<evidence type="ECO:0000313" key="1">
    <source>
        <dbReference type="EMBL" id="KAJ0181733.1"/>
    </source>
</evidence>
<proteinExistence type="predicted"/>
<organism evidence="1 2">
    <name type="scientific">Dendrolimus kikuchii</name>
    <dbReference type="NCBI Taxonomy" id="765133"/>
    <lineage>
        <taxon>Eukaryota</taxon>
        <taxon>Metazoa</taxon>
        <taxon>Ecdysozoa</taxon>
        <taxon>Arthropoda</taxon>
        <taxon>Hexapoda</taxon>
        <taxon>Insecta</taxon>
        <taxon>Pterygota</taxon>
        <taxon>Neoptera</taxon>
        <taxon>Endopterygota</taxon>
        <taxon>Lepidoptera</taxon>
        <taxon>Glossata</taxon>
        <taxon>Ditrysia</taxon>
        <taxon>Bombycoidea</taxon>
        <taxon>Lasiocampidae</taxon>
        <taxon>Dendrolimus</taxon>
    </lineage>
</organism>
<sequence>MMRDSPVQGMYDIVHTEWGDGLCDGGNDGRPRGGPGAGGRVALGARLRVVTVPGTVAALHATCTLFTASPLILSKFLNLFDRSQTWVTTSTATKQDTESCGQPKGHKPTGELGVSAARAGAAGGWAAPLARRGTPPTSPVTPPPPPPPPRRRLRSSRAPTPKAQ</sequence>
<accession>A0ACC1DCR3</accession>